<dbReference type="AlphaFoldDB" id="A0A839ZED3"/>
<feature type="compositionally biased region" description="Low complexity" evidence="8">
    <location>
        <begin position="77"/>
        <end position="89"/>
    </location>
</feature>
<proteinExistence type="inferred from homology"/>
<dbReference type="GO" id="GO:0009007">
    <property type="term" value="F:site-specific DNA-methyltransferase (adenine-specific) activity"/>
    <property type="evidence" value="ECO:0007669"/>
    <property type="project" value="UniProtKB-EC"/>
</dbReference>
<dbReference type="GO" id="GO:0003677">
    <property type="term" value="F:DNA binding"/>
    <property type="evidence" value="ECO:0007669"/>
    <property type="project" value="InterPro"/>
</dbReference>
<dbReference type="InterPro" id="IPR038333">
    <property type="entry name" value="T1MK-like_N_sf"/>
</dbReference>
<dbReference type="PANTHER" id="PTHR42998:SF1">
    <property type="entry name" value="TYPE I RESTRICTION ENZYME HINDI METHYLASE SUBUNIT"/>
    <property type="match status" value="1"/>
</dbReference>
<evidence type="ECO:0000256" key="8">
    <source>
        <dbReference type="SAM" id="MobiDB-lite"/>
    </source>
</evidence>
<dbReference type="GO" id="GO:0009307">
    <property type="term" value="P:DNA restriction-modification system"/>
    <property type="evidence" value="ECO:0007669"/>
    <property type="project" value="UniProtKB-KW"/>
</dbReference>
<evidence type="ECO:0000313" key="12">
    <source>
        <dbReference type="Proteomes" id="UP000533469"/>
    </source>
</evidence>
<feature type="domain" description="DNA methylase adenine-specific" evidence="9">
    <location>
        <begin position="241"/>
        <end position="570"/>
    </location>
</feature>
<dbReference type="EMBL" id="JACICD010000009">
    <property type="protein sequence ID" value="MBB3773240.1"/>
    <property type="molecule type" value="Genomic_DNA"/>
</dbReference>
<dbReference type="InterPro" id="IPR029063">
    <property type="entry name" value="SAM-dependent_MTases_sf"/>
</dbReference>
<comment type="caution">
    <text evidence="11">The sequence shown here is derived from an EMBL/GenBank/DDBJ whole genome shotgun (WGS) entry which is preliminary data.</text>
</comment>
<keyword evidence="12" id="KW-1185">Reference proteome</keyword>
<comment type="similarity">
    <text evidence="1">Belongs to the N(4)/N(6)-methyltransferase family.</text>
</comment>
<reference evidence="11 12" key="1">
    <citation type="submission" date="2020-08" db="EMBL/GenBank/DDBJ databases">
        <title>Genomic Encyclopedia of Type Strains, Phase IV (KMG-IV): sequencing the most valuable type-strain genomes for metagenomic binning, comparative biology and taxonomic classification.</title>
        <authorList>
            <person name="Goeker M."/>
        </authorList>
    </citation>
    <scope>NUCLEOTIDE SEQUENCE [LARGE SCALE GENOMIC DNA]</scope>
    <source>
        <strain evidence="11 12">DSM 5895</strain>
    </source>
</reference>
<evidence type="ECO:0000313" key="11">
    <source>
        <dbReference type="EMBL" id="MBB3773240.1"/>
    </source>
</evidence>
<dbReference type="Proteomes" id="UP000533469">
    <property type="component" value="Unassembled WGS sequence"/>
</dbReference>
<dbReference type="Pfam" id="PF02384">
    <property type="entry name" value="N6_Mtase"/>
    <property type="match status" value="1"/>
</dbReference>
<evidence type="ECO:0000259" key="9">
    <source>
        <dbReference type="Pfam" id="PF02384"/>
    </source>
</evidence>
<dbReference type="GO" id="GO:0032259">
    <property type="term" value="P:methylation"/>
    <property type="evidence" value="ECO:0007669"/>
    <property type="project" value="UniProtKB-KW"/>
</dbReference>
<dbReference type="Gene3D" id="3.40.50.150">
    <property type="entry name" value="Vaccinia Virus protein VP39"/>
    <property type="match status" value="1"/>
</dbReference>
<keyword evidence="5" id="KW-0949">S-adenosyl-L-methionine</keyword>
<gene>
    <name evidence="11" type="ORF">FHS55_003873</name>
</gene>
<dbReference type="InterPro" id="IPR022749">
    <property type="entry name" value="D12N6_MeTrfase_N"/>
</dbReference>
<dbReference type="InterPro" id="IPR003356">
    <property type="entry name" value="DNA_methylase_A-5"/>
</dbReference>
<dbReference type="GO" id="GO:0008170">
    <property type="term" value="F:N-methyltransferase activity"/>
    <property type="evidence" value="ECO:0007669"/>
    <property type="project" value="InterPro"/>
</dbReference>
<evidence type="ECO:0000256" key="3">
    <source>
        <dbReference type="ARBA" id="ARBA00022603"/>
    </source>
</evidence>
<dbReference type="PROSITE" id="PS00092">
    <property type="entry name" value="N6_MTASE"/>
    <property type="match status" value="1"/>
</dbReference>
<feature type="domain" description="N6 adenine-specific DNA methyltransferase N-terminal" evidence="10">
    <location>
        <begin position="103"/>
        <end position="219"/>
    </location>
</feature>
<dbReference type="PRINTS" id="PR00507">
    <property type="entry name" value="N12N6MTFRASE"/>
</dbReference>
<evidence type="ECO:0000256" key="1">
    <source>
        <dbReference type="ARBA" id="ARBA00006594"/>
    </source>
</evidence>
<sequence length="612" mass="66434">MTDQPLKDALLAKLTELGGSAGNGRLREALQWSEPTYAAVKEALVAQGLLVPGRGRGGSVALASPPEGREPAETEMTETPATPAPAKAARTNGNGKGGDLGFEAELFKAADKLRGNMEPSDYKHVALGLIFLKHISDSFEAKRAELLADYPEGAEDRDEYAADNVFWVPPTARWSHLQANAKQPSIGKMIDEAMLAIEKDNENLKGVLPKDYARPALNAVMLGELIDLVSNIALGAQKGEARDVLGRVYEYFLGQFAGSEGKRGGEFYTPRSVVRVMVEMIEPYKGRVYDPCCGSGGMFVQSEKFALEHEGRIGDIAVYGQESNYTTWRLCKMNLAVRGIDADIKWNSEGSFHKDELRDLKADYILANPPFNISDWGGERLREDARWAYGTPPAGNANFAWVQHIVHHLAPAGVAGVVLANGSMSSTQNNEGAIRQALIEGVKGAPGVVDCMVALPGQLFYSTQIPVCLWFLARDKSNGIARNAKLRDRRGEVLFIDARKLGHMVDRTRKEFSDADIDTITRAYHAWRGEGDAGAYENVPGFCKSATLEEIKAHGYVLTPGRYVGAADVGDDEVPFAERFAALQAKLSEQFTEAETLTAAILKKLAGVGVDG</sequence>
<dbReference type="EC" id="2.1.1.72" evidence="2"/>
<comment type="catalytic activity">
    <reaction evidence="7">
        <text>a 2'-deoxyadenosine in DNA + S-adenosyl-L-methionine = an N(6)-methyl-2'-deoxyadenosine in DNA + S-adenosyl-L-homocysteine + H(+)</text>
        <dbReference type="Rhea" id="RHEA:15197"/>
        <dbReference type="Rhea" id="RHEA-COMP:12418"/>
        <dbReference type="Rhea" id="RHEA-COMP:12419"/>
        <dbReference type="ChEBI" id="CHEBI:15378"/>
        <dbReference type="ChEBI" id="CHEBI:57856"/>
        <dbReference type="ChEBI" id="CHEBI:59789"/>
        <dbReference type="ChEBI" id="CHEBI:90615"/>
        <dbReference type="ChEBI" id="CHEBI:90616"/>
        <dbReference type="EC" id="2.1.1.72"/>
    </reaction>
</comment>
<dbReference type="RefSeq" id="WP_246340296.1">
    <property type="nucleotide sequence ID" value="NZ_JACICD010000009.1"/>
</dbReference>
<dbReference type="PANTHER" id="PTHR42998">
    <property type="entry name" value="TYPE I RESTRICTION ENZYME HINDVIIP M PROTEIN-RELATED"/>
    <property type="match status" value="1"/>
</dbReference>
<evidence type="ECO:0000259" key="10">
    <source>
        <dbReference type="Pfam" id="PF12161"/>
    </source>
</evidence>
<accession>A0A839ZED3</accession>
<evidence type="ECO:0000256" key="5">
    <source>
        <dbReference type="ARBA" id="ARBA00022691"/>
    </source>
</evidence>
<dbReference type="InterPro" id="IPR002052">
    <property type="entry name" value="DNA_methylase_N6_adenine_CS"/>
</dbReference>
<organism evidence="11 12">
    <name type="scientific">Ancylobacter tetraedralis</name>
    <dbReference type="NCBI Taxonomy" id="217068"/>
    <lineage>
        <taxon>Bacteria</taxon>
        <taxon>Pseudomonadati</taxon>
        <taxon>Pseudomonadota</taxon>
        <taxon>Alphaproteobacteria</taxon>
        <taxon>Hyphomicrobiales</taxon>
        <taxon>Xanthobacteraceae</taxon>
        <taxon>Ancylobacter</taxon>
    </lineage>
</organism>
<evidence type="ECO:0000256" key="7">
    <source>
        <dbReference type="ARBA" id="ARBA00047942"/>
    </source>
</evidence>
<evidence type="ECO:0000256" key="2">
    <source>
        <dbReference type="ARBA" id="ARBA00011900"/>
    </source>
</evidence>
<dbReference type="Gene3D" id="1.20.1260.30">
    <property type="match status" value="1"/>
</dbReference>
<evidence type="ECO:0000256" key="4">
    <source>
        <dbReference type="ARBA" id="ARBA00022679"/>
    </source>
</evidence>
<dbReference type="SUPFAM" id="SSF53335">
    <property type="entry name" value="S-adenosyl-L-methionine-dependent methyltransferases"/>
    <property type="match status" value="1"/>
</dbReference>
<keyword evidence="6" id="KW-0680">Restriction system</keyword>
<keyword evidence="3 11" id="KW-0489">Methyltransferase</keyword>
<dbReference type="Pfam" id="PF12161">
    <property type="entry name" value="HsdM_N"/>
    <property type="match status" value="1"/>
</dbReference>
<name>A0A839ZED3_9HYPH</name>
<keyword evidence="4 11" id="KW-0808">Transferase</keyword>
<protein>
    <recommendedName>
        <fullName evidence="2">site-specific DNA-methyltransferase (adenine-specific)</fullName>
        <ecNumber evidence="2">2.1.1.72</ecNumber>
    </recommendedName>
</protein>
<feature type="region of interest" description="Disordered" evidence="8">
    <location>
        <begin position="55"/>
        <end position="95"/>
    </location>
</feature>
<evidence type="ECO:0000256" key="6">
    <source>
        <dbReference type="ARBA" id="ARBA00022747"/>
    </source>
</evidence>
<dbReference type="InterPro" id="IPR052916">
    <property type="entry name" value="Type-I_RE_MTase_Subunit"/>
</dbReference>